<proteinExistence type="inferred from homology"/>
<feature type="binding site" evidence="9">
    <location>
        <position position="257"/>
    </location>
    <ligand>
        <name>substrate</name>
    </ligand>
</feature>
<feature type="domain" description="UDP-glucose/GDP-mannose dehydrogenase C-terminal" evidence="11">
    <location>
        <begin position="314"/>
        <end position="411"/>
    </location>
</feature>
<dbReference type="PIRSF" id="PIRSF000124">
    <property type="entry name" value="UDPglc_GDPman_dh"/>
    <property type="match status" value="1"/>
</dbReference>
<dbReference type="SUPFAM" id="SSF51735">
    <property type="entry name" value="NAD(P)-binding Rossmann-fold domains"/>
    <property type="match status" value="1"/>
</dbReference>
<dbReference type="GO" id="GO:0000271">
    <property type="term" value="P:polysaccharide biosynthetic process"/>
    <property type="evidence" value="ECO:0007669"/>
    <property type="project" value="InterPro"/>
</dbReference>
<evidence type="ECO:0000256" key="10">
    <source>
        <dbReference type="PIRSR" id="PIRSR500134-3"/>
    </source>
</evidence>
<feature type="binding site" evidence="9">
    <location>
        <begin position="152"/>
        <end position="155"/>
    </location>
    <ligand>
        <name>substrate</name>
    </ligand>
</feature>
<comment type="pathway">
    <text evidence="1">Nucleotide-sugar biosynthesis; UDP-alpha-D-glucuronate biosynthesis; UDP-alpha-D-glucuronate from UDP-alpha-D-glucose: step 1/1.</text>
</comment>
<dbReference type="InterPro" id="IPR014026">
    <property type="entry name" value="UDP-Glc/GDP-Man_DH_dimer"/>
</dbReference>
<sequence>MNIGIIGAGYVGLTTAAVLAELGHAVSCVDRDEEKISRLNNGVIPIYEPGLDELVDRHRTANRLIFRHDVEETVRQNDIIMIAVGTPSAIDGAADLVFVRSVLKSIASALSDSKIIIMKSTVPPGTGDWAESFLIEEGVAKEHFEVVSNPEFLREGTAIYDTFHPDRIVIGTHNEAAAEVVQSLYAGIEAKTIITGRTEAELIKYGSNAFLATKLSFINELARVCEAYGADIMDVAIGIGKDSRIGEKFLQAGIGYGGSCLPKDVQALMAAAAAKNEPLKLLQAVAEVNDTQLGAYVRKLEHVLGGLDETKHIAVWGATFKENTDDLRYSRAVAIMESLARRASTLTAYDPLAAPSIAGVTWKESALAAVEGADALVIATGWAEFVQADWQEVAKRMKGSVVMDGRNVLNRKAIESAGLRYVGVGRP</sequence>
<evidence type="ECO:0000256" key="3">
    <source>
        <dbReference type="ARBA" id="ARBA00012954"/>
    </source>
</evidence>
<dbReference type="GO" id="GO:0051287">
    <property type="term" value="F:NAD binding"/>
    <property type="evidence" value="ECO:0007669"/>
    <property type="project" value="InterPro"/>
</dbReference>
<feature type="binding site" evidence="10">
    <location>
        <position position="86"/>
    </location>
    <ligand>
        <name>NAD(+)</name>
        <dbReference type="ChEBI" id="CHEBI:57540"/>
    </ligand>
</feature>
<feature type="binding site" evidence="10">
    <location>
        <position position="35"/>
    </location>
    <ligand>
        <name>NAD(+)</name>
        <dbReference type="ChEBI" id="CHEBI:57540"/>
    </ligand>
</feature>
<dbReference type="SUPFAM" id="SSF52413">
    <property type="entry name" value="UDP-glucose/GDP-mannose dehydrogenase C-terminal domain"/>
    <property type="match status" value="1"/>
</dbReference>
<feature type="binding site" evidence="10">
    <location>
        <position position="30"/>
    </location>
    <ligand>
        <name>NAD(+)</name>
        <dbReference type="ChEBI" id="CHEBI:57540"/>
    </ligand>
</feature>
<feature type="active site" description="Nucleophile" evidence="8">
    <location>
        <position position="260"/>
    </location>
</feature>
<feature type="binding site" evidence="9">
    <location>
        <position position="204"/>
    </location>
    <ligand>
        <name>substrate</name>
    </ligand>
</feature>
<dbReference type="InterPro" id="IPR036291">
    <property type="entry name" value="NAD(P)-bd_dom_sf"/>
</dbReference>
<dbReference type="SUPFAM" id="SSF48179">
    <property type="entry name" value="6-phosphogluconate dehydrogenase C-terminal domain-like"/>
    <property type="match status" value="1"/>
</dbReference>
<evidence type="ECO:0000256" key="5">
    <source>
        <dbReference type="ARBA" id="ARBA00023027"/>
    </source>
</evidence>
<dbReference type="GO" id="GO:0003979">
    <property type="term" value="F:UDP-glucose 6-dehydrogenase activity"/>
    <property type="evidence" value="ECO:0007669"/>
    <property type="project" value="UniProtKB-EC"/>
</dbReference>
<dbReference type="InterPro" id="IPR008927">
    <property type="entry name" value="6-PGluconate_DH-like_C_sf"/>
</dbReference>
<comment type="caution">
    <text evidence="12">The sequence shown here is derived from an EMBL/GenBank/DDBJ whole genome shotgun (WGS) entry which is preliminary data.</text>
</comment>
<dbReference type="NCBIfam" id="TIGR03026">
    <property type="entry name" value="NDP-sugDHase"/>
    <property type="match status" value="1"/>
</dbReference>
<feature type="binding site" evidence="9">
    <location>
        <begin position="249"/>
        <end position="253"/>
    </location>
    <ligand>
        <name>substrate</name>
    </ligand>
</feature>
<keyword evidence="13" id="KW-1185">Reference proteome</keyword>
<dbReference type="InterPro" id="IPR001732">
    <property type="entry name" value="UDP-Glc/GDP-Man_DH_N"/>
</dbReference>
<dbReference type="Pfam" id="PF03721">
    <property type="entry name" value="UDPG_MGDP_dh_N"/>
    <property type="match status" value="1"/>
</dbReference>
<accession>A0A371PMW1</accession>
<evidence type="ECO:0000313" key="13">
    <source>
        <dbReference type="Proteomes" id="UP000261905"/>
    </source>
</evidence>
<keyword evidence="5 7" id="KW-0520">NAD</keyword>
<comment type="similarity">
    <text evidence="2 7">Belongs to the UDP-glucose/GDP-mannose dehydrogenase family.</text>
</comment>
<dbReference type="InterPro" id="IPR017476">
    <property type="entry name" value="UDP-Glc/GDP-Man"/>
</dbReference>
<evidence type="ECO:0000256" key="7">
    <source>
        <dbReference type="PIRNR" id="PIRNR000124"/>
    </source>
</evidence>
<gene>
    <name evidence="12" type="ORF">DX130_11275</name>
</gene>
<dbReference type="GO" id="GO:0006065">
    <property type="term" value="P:UDP-glucuronate biosynthetic process"/>
    <property type="evidence" value="ECO:0007669"/>
    <property type="project" value="UniProtKB-UniPathway"/>
</dbReference>
<dbReference type="AlphaFoldDB" id="A0A371PMW1"/>
<dbReference type="EC" id="1.1.1.22" evidence="3 7"/>
<dbReference type="Proteomes" id="UP000261905">
    <property type="component" value="Unassembled WGS sequence"/>
</dbReference>
<dbReference type="InterPro" id="IPR036220">
    <property type="entry name" value="UDP-Glc/GDP-Man_DH_C_sf"/>
</dbReference>
<organism evidence="12 13">
    <name type="scientific">Paenibacillus paeoniae</name>
    <dbReference type="NCBI Taxonomy" id="2292705"/>
    <lineage>
        <taxon>Bacteria</taxon>
        <taxon>Bacillati</taxon>
        <taxon>Bacillota</taxon>
        <taxon>Bacilli</taxon>
        <taxon>Bacillales</taxon>
        <taxon>Paenibacillaceae</taxon>
        <taxon>Paenibacillus</taxon>
    </lineage>
</organism>
<evidence type="ECO:0000256" key="2">
    <source>
        <dbReference type="ARBA" id="ARBA00006601"/>
    </source>
</evidence>
<keyword evidence="4 7" id="KW-0560">Oxidoreductase</keyword>
<dbReference type="InterPro" id="IPR014027">
    <property type="entry name" value="UDP-Glc/GDP-Man_DH_C"/>
</dbReference>
<feature type="binding site" evidence="9">
    <location>
        <position position="321"/>
    </location>
    <ligand>
        <name>substrate</name>
    </ligand>
</feature>
<feature type="binding site" evidence="10">
    <location>
        <position position="155"/>
    </location>
    <ligand>
        <name>NAD(+)</name>
        <dbReference type="ChEBI" id="CHEBI:57540"/>
    </ligand>
</feature>
<dbReference type="InterPro" id="IPR028357">
    <property type="entry name" value="UDPglc_DH_bac"/>
</dbReference>
<evidence type="ECO:0000256" key="8">
    <source>
        <dbReference type="PIRSR" id="PIRSR500134-1"/>
    </source>
</evidence>
<dbReference type="UniPathway" id="UPA00038">
    <property type="reaction ID" value="UER00491"/>
</dbReference>
<dbReference type="OrthoDB" id="9803238at2"/>
<feature type="binding site" evidence="10">
    <location>
        <position position="263"/>
    </location>
    <ligand>
        <name>NAD(+)</name>
        <dbReference type="ChEBI" id="CHEBI:57540"/>
    </ligand>
</feature>
<dbReference type="SMART" id="SM00984">
    <property type="entry name" value="UDPG_MGDP_dh_C"/>
    <property type="match status" value="1"/>
</dbReference>
<dbReference type="EMBL" id="QUBQ01000001">
    <property type="protein sequence ID" value="REK77544.1"/>
    <property type="molecule type" value="Genomic_DNA"/>
</dbReference>
<reference evidence="12 13" key="1">
    <citation type="submission" date="2018-08" db="EMBL/GenBank/DDBJ databases">
        <title>Paenibacillus sp. M4BSY-1, whole genome shotgun sequence.</title>
        <authorList>
            <person name="Tuo L."/>
        </authorList>
    </citation>
    <scope>NUCLEOTIDE SEQUENCE [LARGE SCALE GENOMIC DNA]</scope>
    <source>
        <strain evidence="12 13">M4BSY-1</strain>
    </source>
</reference>
<evidence type="ECO:0000256" key="6">
    <source>
        <dbReference type="ARBA" id="ARBA00047473"/>
    </source>
</evidence>
<feature type="binding site" evidence="10">
    <location>
        <position position="328"/>
    </location>
    <ligand>
        <name>NAD(+)</name>
        <dbReference type="ChEBI" id="CHEBI:57540"/>
    </ligand>
</feature>
<name>A0A371PMW1_9BACL</name>
<protein>
    <recommendedName>
        <fullName evidence="3 7">UDP-glucose 6-dehydrogenase</fullName>
        <ecNumber evidence="3 7">1.1.1.22</ecNumber>
    </recommendedName>
</protein>
<evidence type="ECO:0000259" key="11">
    <source>
        <dbReference type="SMART" id="SM00984"/>
    </source>
</evidence>
<dbReference type="RefSeq" id="WP_116045214.1">
    <property type="nucleotide sequence ID" value="NZ_QUBQ01000001.1"/>
</dbReference>
<evidence type="ECO:0000256" key="4">
    <source>
        <dbReference type="ARBA" id="ARBA00023002"/>
    </source>
</evidence>
<feature type="binding site" evidence="10">
    <location>
        <position position="121"/>
    </location>
    <ligand>
        <name>NAD(+)</name>
        <dbReference type="ChEBI" id="CHEBI:57540"/>
    </ligand>
</feature>
<dbReference type="PANTHER" id="PTHR43750">
    <property type="entry name" value="UDP-GLUCOSE 6-DEHYDROGENASE TUAD"/>
    <property type="match status" value="1"/>
</dbReference>
<dbReference type="PANTHER" id="PTHR43750:SF3">
    <property type="entry name" value="UDP-GLUCOSE 6-DEHYDROGENASE TUAD"/>
    <property type="match status" value="1"/>
</dbReference>
<dbReference type="Pfam" id="PF00984">
    <property type="entry name" value="UDPG_MGDP_dh"/>
    <property type="match status" value="1"/>
</dbReference>
<dbReference type="PIRSF" id="PIRSF500134">
    <property type="entry name" value="UDPglc_DH_bac"/>
    <property type="match status" value="1"/>
</dbReference>
<comment type="catalytic activity">
    <reaction evidence="6 7">
        <text>UDP-alpha-D-glucose + 2 NAD(+) + H2O = UDP-alpha-D-glucuronate + 2 NADH + 3 H(+)</text>
        <dbReference type="Rhea" id="RHEA:23596"/>
        <dbReference type="ChEBI" id="CHEBI:15377"/>
        <dbReference type="ChEBI" id="CHEBI:15378"/>
        <dbReference type="ChEBI" id="CHEBI:57540"/>
        <dbReference type="ChEBI" id="CHEBI:57945"/>
        <dbReference type="ChEBI" id="CHEBI:58052"/>
        <dbReference type="ChEBI" id="CHEBI:58885"/>
        <dbReference type="EC" id="1.1.1.22"/>
    </reaction>
</comment>
<evidence type="ECO:0000313" key="12">
    <source>
        <dbReference type="EMBL" id="REK77544.1"/>
    </source>
</evidence>
<evidence type="ECO:0000256" key="1">
    <source>
        <dbReference type="ARBA" id="ARBA00004701"/>
    </source>
</evidence>
<evidence type="ECO:0000256" key="9">
    <source>
        <dbReference type="PIRSR" id="PIRSR500134-2"/>
    </source>
</evidence>
<dbReference type="Gene3D" id="3.40.50.720">
    <property type="entry name" value="NAD(P)-binding Rossmann-like Domain"/>
    <property type="match status" value="2"/>
</dbReference>
<dbReference type="Pfam" id="PF03720">
    <property type="entry name" value="UDPG_MGDP_dh_C"/>
    <property type="match status" value="1"/>
</dbReference>
<dbReference type="Gene3D" id="1.20.5.100">
    <property type="entry name" value="Cytochrome c1, transmembrane anchor, C-terminal"/>
    <property type="match status" value="1"/>
</dbReference>